<dbReference type="EMBL" id="RBII01000001">
    <property type="protein sequence ID" value="RKQ71498.1"/>
    <property type="molecule type" value="Genomic_DNA"/>
</dbReference>
<name>A0A420WKG3_9PROT</name>
<proteinExistence type="inferred from homology"/>
<organism evidence="3 4">
    <name type="scientific">Litorimonas taeanensis</name>
    <dbReference type="NCBI Taxonomy" id="568099"/>
    <lineage>
        <taxon>Bacteria</taxon>
        <taxon>Pseudomonadati</taxon>
        <taxon>Pseudomonadota</taxon>
        <taxon>Alphaproteobacteria</taxon>
        <taxon>Maricaulales</taxon>
        <taxon>Robiginitomaculaceae</taxon>
    </lineage>
</organism>
<protein>
    <recommendedName>
        <fullName evidence="5">Esterase</fullName>
    </recommendedName>
</protein>
<dbReference type="OrthoDB" id="9784036at2"/>
<dbReference type="InterPro" id="IPR029058">
    <property type="entry name" value="AB_hydrolase_fold"/>
</dbReference>
<dbReference type="GO" id="GO:0016788">
    <property type="term" value="F:hydrolase activity, acting on ester bonds"/>
    <property type="evidence" value="ECO:0007669"/>
    <property type="project" value="TreeGrafter"/>
</dbReference>
<dbReference type="InParanoid" id="A0A420WKG3"/>
<dbReference type="PANTHER" id="PTHR40841:SF2">
    <property type="entry name" value="SIDEROPHORE-DEGRADING ESTERASE (EUROFUNG)"/>
    <property type="match status" value="1"/>
</dbReference>
<evidence type="ECO:0000313" key="4">
    <source>
        <dbReference type="Proteomes" id="UP000282211"/>
    </source>
</evidence>
<dbReference type="PROSITE" id="PS51257">
    <property type="entry name" value="PROKAR_LIPOPROTEIN"/>
    <property type="match status" value="1"/>
</dbReference>
<dbReference type="InterPro" id="IPR052558">
    <property type="entry name" value="Siderophore_Hydrolase_D"/>
</dbReference>
<dbReference type="SUPFAM" id="SSF53474">
    <property type="entry name" value="alpha/beta-Hydrolases"/>
    <property type="match status" value="1"/>
</dbReference>
<evidence type="ECO:0000313" key="3">
    <source>
        <dbReference type="EMBL" id="RKQ71498.1"/>
    </source>
</evidence>
<dbReference type="AlphaFoldDB" id="A0A420WKG3"/>
<evidence type="ECO:0000256" key="2">
    <source>
        <dbReference type="ARBA" id="ARBA00022801"/>
    </source>
</evidence>
<keyword evidence="2" id="KW-0378">Hydrolase</keyword>
<dbReference type="Pfam" id="PF00756">
    <property type="entry name" value="Esterase"/>
    <property type="match status" value="1"/>
</dbReference>
<dbReference type="RefSeq" id="WP_121099267.1">
    <property type="nucleotide sequence ID" value="NZ_RBII01000001.1"/>
</dbReference>
<gene>
    <name evidence="3" type="ORF">DES40_0820</name>
</gene>
<comment type="similarity">
    <text evidence="1">Belongs to the esterase D family.</text>
</comment>
<dbReference type="InterPro" id="IPR000801">
    <property type="entry name" value="Esterase-like"/>
</dbReference>
<keyword evidence="4" id="KW-1185">Reference proteome</keyword>
<comment type="caution">
    <text evidence="3">The sequence shown here is derived from an EMBL/GenBank/DDBJ whole genome shotgun (WGS) entry which is preliminary data.</text>
</comment>
<dbReference type="Proteomes" id="UP000282211">
    <property type="component" value="Unassembled WGS sequence"/>
</dbReference>
<reference evidence="3 4" key="1">
    <citation type="submission" date="2018-10" db="EMBL/GenBank/DDBJ databases">
        <title>Genomic Encyclopedia of Type Strains, Phase IV (KMG-IV): sequencing the most valuable type-strain genomes for metagenomic binning, comparative biology and taxonomic classification.</title>
        <authorList>
            <person name="Goeker M."/>
        </authorList>
    </citation>
    <scope>NUCLEOTIDE SEQUENCE [LARGE SCALE GENOMIC DNA]</scope>
    <source>
        <strain evidence="3 4">DSM 22008</strain>
    </source>
</reference>
<dbReference type="Gene3D" id="3.40.50.1820">
    <property type="entry name" value="alpha/beta hydrolase"/>
    <property type="match status" value="1"/>
</dbReference>
<sequence>MLKAILISISSLILLSCVDESSFEVGERDEEASSEWKPIEIGKSYTVTSNVFGTTRNISIRLPQQYFAEPEKDFPVLYLIDGGAEQDFPHIAGILQSIDINWTVEPMILVGVETVNRAAELTPPSDNPRYNDVFPERGGADEFRAFLEGDVIPWVEAKYRTDKRRILLGESLAGLFVTETYLNAPSLFTHFAAVSPSLWWDELAVPLTASEILNESDKKTPSLYLTMGNEGGEMQRGLDVLIKALQDNEVPNWTYVDRRNHEDHGTIYHPAALDMVRTNFSTPYRVGTNSESFWMFKDGMVPPLSDKAKDNIEKPCDSLNAQVITFEAYNEDPETWRGMCVIMKAGQKPTLQAK</sequence>
<evidence type="ECO:0000256" key="1">
    <source>
        <dbReference type="ARBA" id="ARBA00005622"/>
    </source>
</evidence>
<accession>A0A420WKG3</accession>
<dbReference type="PANTHER" id="PTHR40841">
    <property type="entry name" value="SIDEROPHORE TRIACETYLFUSARININE C ESTERASE"/>
    <property type="match status" value="1"/>
</dbReference>
<evidence type="ECO:0008006" key="5">
    <source>
        <dbReference type="Google" id="ProtNLM"/>
    </source>
</evidence>